<evidence type="ECO:0000256" key="1">
    <source>
        <dbReference type="ARBA" id="ARBA00007905"/>
    </source>
</evidence>
<reference evidence="5 6" key="1">
    <citation type="journal article" date="2014" name="Genome Biol. Evol.">
        <title>The genome of the myxosporean Thelohanellus kitauei shows adaptations to nutrient acquisition within its fish host.</title>
        <authorList>
            <person name="Yang Y."/>
            <person name="Xiong J."/>
            <person name="Zhou Z."/>
            <person name="Huo F."/>
            <person name="Miao W."/>
            <person name="Ran C."/>
            <person name="Liu Y."/>
            <person name="Zhang J."/>
            <person name="Feng J."/>
            <person name="Wang M."/>
            <person name="Wang M."/>
            <person name="Wang L."/>
            <person name="Yao B."/>
        </authorList>
    </citation>
    <scope>NUCLEOTIDE SEQUENCE [LARGE SCALE GENOMIC DNA]</scope>
    <source>
        <strain evidence="5">Wuqing</strain>
    </source>
</reference>
<feature type="domain" description="NADP-dependent oxidoreductase" evidence="4">
    <location>
        <begin position="7"/>
        <end position="124"/>
    </location>
</feature>
<comment type="similarity">
    <text evidence="1">Belongs to the aldo/keto reductase family.</text>
</comment>
<evidence type="ECO:0000256" key="2">
    <source>
        <dbReference type="ARBA" id="ARBA00022857"/>
    </source>
</evidence>
<sequence length="150" mass="17031">MEEGEAPEINQIEVHPYLQQNELIKFCQSNKIEVTACSVMGTHNYKSPYIDTTTPDTPKILEDATILKIAQAHKASPAQVLLKWNMSRGCSVLCRTSKESEMKEDLESLKLELSQCDIDAINHISIKHRYWDLKFLAGPGHTVEEIFDEV</sequence>
<dbReference type="InterPro" id="IPR020471">
    <property type="entry name" value="AKR"/>
</dbReference>
<evidence type="ECO:0000313" key="6">
    <source>
        <dbReference type="Proteomes" id="UP000031668"/>
    </source>
</evidence>
<evidence type="ECO:0000313" key="5">
    <source>
        <dbReference type="EMBL" id="KII69007.1"/>
    </source>
</evidence>
<proteinExistence type="inferred from homology"/>
<keyword evidence="3" id="KW-0560">Oxidoreductase</keyword>
<organism evidence="5 6">
    <name type="scientific">Thelohanellus kitauei</name>
    <name type="common">Myxosporean</name>
    <dbReference type="NCBI Taxonomy" id="669202"/>
    <lineage>
        <taxon>Eukaryota</taxon>
        <taxon>Metazoa</taxon>
        <taxon>Cnidaria</taxon>
        <taxon>Myxozoa</taxon>
        <taxon>Myxosporea</taxon>
        <taxon>Bivalvulida</taxon>
        <taxon>Platysporina</taxon>
        <taxon>Myxobolidae</taxon>
        <taxon>Thelohanellus</taxon>
    </lineage>
</organism>
<dbReference type="PRINTS" id="PR00069">
    <property type="entry name" value="ALDKETRDTASE"/>
</dbReference>
<dbReference type="OrthoDB" id="416253at2759"/>
<dbReference type="InterPro" id="IPR023210">
    <property type="entry name" value="NADP_OxRdtase_dom"/>
</dbReference>
<dbReference type="PANTHER" id="PTHR43827">
    <property type="entry name" value="2,5-DIKETO-D-GLUCONIC ACID REDUCTASE"/>
    <property type="match status" value="1"/>
</dbReference>
<dbReference type="EMBL" id="JWZT01002644">
    <property type="protein sequence ID" value="KII69007.1"/>
    <property type="molecule type" value="Genomic_DNA"/>
</dbReference>
<dbReference type="InterPro" id="IPR036812">
    <property type="entry name" value="NAD(P)_OxRdtase_dom_sf"/>
</dbReference>
<name>A0A0C2N540_THEKT</name>
<accession>A0A0C2N540</accession>
<gene>
    <name evidence="5" type="ORF">RF11_11006</name>
</gene>
<evidence type="ECO:0000256" key="3">
    <source>
        <dbReference type="ARBA" id="ARBA00023002"/>
    </source>
</evidence>
<dbReference type="Pfam" id="PF00248">
    <property type="entry name" value="Aldo_ket_red"/>
    <property type="match status" value="1"/>
</dbReference>
<dbReference type="Proteomes" id="UP000031668">
    <property type="component" value="Unassembled WGS sequence"/>
</dbReference>
<dbReference type="Gene3D" id="3.20.20.100">
    <property type="entry name" value="NADP-dependent oxidoreductase domain"/>
    <property type="match status" value="1"/>
</dbReference>
<dbReference type="AlphaFoldDB" id="A0A0C2N540"/>
<dbReference type="PANTHER" id="PTHR43827:SF3">
    <property type="entry name" value="NADP-DEPENDENT OXIDOREDUCTASE DOMAIN-CONTAINING PROTEIN"/>
    <property type="match status" value="1"/>
</dbReference>
<keyword evidence="2" id="KW-0521">NADP</keyword>
<dbReference type="GO" id="GO:0016616">
    <property type="term" value="F:oxidoreductase activity, acting on the CH-OH group of donors, NAD or NADP as acceptor"/>
    <property type="evidence" value="ECO:0007669"/>
    <property type="project" value="UniProtKB-ARBA"/>
</dbReference>
<dbReference type="SUPFAM" id="SSF51430">
    <property type="entry name" value="NAD(P)-linked oxidoreductase"/>
    <property type="match status" value="1"/>
</dbReference>
<evidence type="ECO:0000259" key="4">
    <source>
        <dbReference type="Pfam" id="PF00248"/>
    </source>
</evidence>
<protein>
    <submittedName>
        <fullName evidence="5">Aldo-keto reductase family 1 member C1</fullName>
    </submittedName>
</protein>
<keyword evidence="6" id="KW-1185">Reference proteome</keyword>
<comment type="caution">
    <text evidence="5">The sequence shown here is derived from an EMBL/GenBank/DDBJ whole genome shotgun (WGS) entry which is preliminary data.</text>
</comment>